<dbReference type="InterPro" id="IPR013320">
    <property type="entry name" value="ConA-like_dom_sf"/>
</dbReference>
<proteinExistence type="predicted"/>
<dbReference type="Gene3D" id="2.60.120.200">
    <property type="match status" value="1"/>
</dbReference>
<name>A0A6I9NKG4_9TELE</name>
<sequence length="152" mass="16847">MDVTRGRAGTSNTWTSAFRPRLKSISVRCGGRDSVPFQSSFGAEQGSALNDGQWHSVDLNSRRGRLSIIVDKEEGGSAHATHSFPVTVESHLFFGGCPPENDRQECRNPFNIFQGCMRLLTLDDQIVDLIMVQKKQLGIYSNLQIDMCGIID</sequence>
<dbReference type="InterPro" id="IPR001791">
    <property type="entry name" value="Laminin_G"/>
</dbReference>
<keyword evidence="3" id="KW-1185">Reference proteome</keyword>
<dbReference type="PROSITE" id="PS50025">
    <property type="entry name" value="LAM_G_DOMAIN"/>
    <property type="match status" value="1"/>
</dbReference>
<dbReference type="InterPro" id="IPR050372">
    <property type="entry name" value="Neurexin-related_CASP"/>
</dbReference>
<dbReference type="Proteomes" id="UP000504611">
    <property type="component" value="Unplaced"/>
</dbReference>
<dbReference type="PANTHER" id="PTHR15036:SF40">
    <property type="entry name" value="CONTACTIN-ASSOCIATED PROTEIN-LIKE 4"/>
    <property type="match status" value="1"/>
</dbReference>
<dbReference type="Pfam" id="PF02210">
    <property type="entry name" value="Laminin_G_2"/>
    <property type="match status" value="1"/>
</dbReference>
<gene>
    <name evidence="4" type="primary">LOC104952029</name>
</gene>
<evidence type="ECO:0000256" key="1">
    <source>
        <dbReference type="PROSITE-ProRule" id="PRU00122"/>
    </source>
</evidence>
<dbReference type="AlphaFoldDB" id="A0A6I9NKG4"/>
<dbReference type="OrthoDB" id="26719at2759"/>
<dbReference type="PANTHER" id="PTHR15036">
    <property type="entry name" value="PIKACHURIN-LIKE PROTEIN"/>
    <property type="match status" value="1"/>
</dbReference>
<feature type="domain" description="Laminin G" evidence="2">
    <location>
        <begin position="1"/>
        <end position="148"/>
    </location>
</feature>
<dbReference type="CDD" id="cd00110">
    <property type="entry name" value="LamG"/>
    <property type="match status" value="1"/>
</dbReference>
<dbReference type="RefSeq" id="XP_010777087.1">
    <property type="nucleotide sequence ID" value="XM_010778785.1"/>
</dbReference>
<feature type="non-terminal residue" evidence="4">
    <location>
        <position position="152"/>
    </location>
</feature>
<reference evidence="4" key="1">
    <citation type="submission" date="2025-08" db="UniProtKB">
        <authorList>
            <consortium name="RefSeq"/>
        </authorList>
    </citation>
    <scope>IDENTIFICATION</scope>
    <source>
        <tissue evidence="4">Muscle</tissue>
    </source>
</reference>
<protein>
    <submittedName>
        <fullName evidence="4">Contactin-associated protein-like 5</fullName>
    </submittedName>
</protein>
<accession>A0A6I9NKG4</accession>
<dbReference type="KEGG" id="ncc:104952029"/>
<dbReference type="GeneID" id="104952029"/>
<dbReference type="SUPFAM" id="SSF49899">
    <property type="entry name" value="Concanavalin A-like lectins/glucanases"/>
    <property type="match status" value="1"/>
</dbReference>
<evidence type="ECO:0000313" key="4">
    <source>
        <dbReference type="RefSeq" id="XP_010777087.1"/>
    </source>
</evidence>
<evidence type="ECO:0000313" key="3">
    <source>
        <dbReference type="Proteomes" id="UP000504611"/>
    </source>
</evidence>
<evidence type="ECO:0000259" key="2">
    <source>
        <dbReference type="PROSITE" id="PS50025"/>
    </source>
</evidence>
<organism evidence="3 4">
    <name type="scientific">Notothenia coriiceps</name>
    <name type="common">black rockcod</name>
    <dbReference type="NCBI Taxonomy" id="8208"/>
    <lineage>
        <taxon>Eukaryota</taxon>
        <taxon>Metazoa</taxon>
        <taxon>Chordata</taxon>
        <taxon>Craniata</taxon>
        <taxon>Vertebrata</taxon>
        <taxon>Euteleostomi</taxon>
        <taxon>Actinopterygii</taxon>
        <taxon>Neopterygii</taxon>
        <taxon>Teleostei</taxon>
        <taxon>Neoteleostei</taxon>
        <taxon>Acanthomorphata</taxon>
        <taxon>Eupercaria</taxon>
        <taxon>Perciformes</taxon>
        <taxon>Notothenioidei</taxon>
        <taxon>Nototheniidae</taxon>
        <taxon>Notothenia</taxon>
    </lineage>
</organism>
<comment type="caution">
    <text evidence="1">Lacks conserved residue(s) required for the propagation of feature annotation.</text>
</comment>